<evidence type="ECO:0000313" key="2">
    <source>
        <dbReference type="Proteomes" id="UP000578030"/>
    </source>
</evidence>
<comment type="caution">
    <text evidence="1">The sequence shown here is derived from an EMBL/GenBank/DDBJ whole genome shotgun (WGS) entry which is preliminary data.</text>
</comment>
<dbReference type="Proteomes" id="UP000578030">
    <property type="component" value="Unassembled WGS sequence"/>
</dbReference>
<accession>A0A7W4K8Z3</accession>
<dbReference type="EMBL" id="JABEQM010000011">
    <property type="protein sequence ID" value="MBB2202564.1"/>
    <property type="molecule type" value="Genomic_DNA"/>
</dbReference>
<name>A0A7W4K8Z3_9PROT</name>
<proteinExistence type="predicted"/>
<keyword evidence="2" id="KW-1185">Reference proteome</keyword>
<protein>
    <submittedName>
        <fullName evidence="1">Uncharacterized protein</fullName>
    </submittedName>
</protein>
<evidence type="ECO:0000313" key="1">
    <source>
        <dbReference type="EMBL" id="MBB2202564.1"/>
    </source>
</evidence>
<sequence length="84" mass="8858">MAEGRKTGGRPKGVPNKVTADVRAMAGKYGPEVLERLAWLALNGESHAVQVAAGKEILDRAYGKAKQVTEIEGGPAPVYQVVIS</sequence>
<reference evidence="1 2" key="1">
    <citation type="submission" date="2020-04" db="EMBL/GenBank/DDBJ databases">
        <title>Description of novel Gluconacetobacter.</title>
        <authorList>
            <person name="Sombolestani A."/>
        </authorList>
    </citation>
    <scope>NUCLEOTIDE SEQUENCE [LARGE SCALE GENOMIC DNA]</scope>
    <source>
        <strain evidence="1 2">LMG 27802</strain>
    </source>
</reference>
<organism evidence="1 2">
    <name type="scientific">Gluconacetobacter tumulisoli</name>
    <dbReference type="NCBI Taxonomy" id="1286189"/>
    <lineage>
        <taxon>Bacteria</taxon>
        <taxon>Pseudomonadati</taxon>
        <taxon>Pseudomonadota</taxon>
        <taxon>Alphaproteobacteria</taxon>
        <taxon>Acetobacterales</taxon>
        <taxon>Acetobacteraceae</taxon>
        <taxon>Gluconacetobacter</taxon>
    </lineage>
</organism>
<dbReference type="AlphaFoldDB" id="A0A7W4K8Z3"/>
<gene>
    <name evidence="1" type="ORF">HLH28_13455</name>
</gene>
<dbReference type="RefSeq" id="WP_182960034.1">
    <property type="nucleotide sequence ID" value="NZ_JABEQM010000011.1"/>
</dbReference>